<comment type="caution">
    <text evidence="2">The sequence shown here is derived from an EMBL/GenBank/DDBJ whole genome shotgun (WGS) entry which is preliminary data.</text>
</comment>
<sequence>MSGATSDWTFRRLDRADFPLLGRWLATPAMERWWHHEWTPEALERDFGPTADGLEPAEDFVAVRDGAPVGIVQRYLLRDYPEYLAELRSVVAVPDGAASIDYGLGVPSLLGRGEGPAMIAAFVERTWAALPEVTELVVPVVAANVASWRALEKAGFERVASGRLEPDNPVDDPLHHVLRRHRPSG</sequence>
<dbReference type="InterPro" id="IPR016181">
    <property type="entry name" value="Acyl_CoA_acyltransferase"/>
</dbReference>
<accession>A0A077M347</accession>
<proteinExistence type="predicted"/>
<dbReference type="GO" id="GO:0016740">
    <property type="term" value="F:transferase activity"/>
    <property type="evidence" value="ECO:0007669"/>
    <property type="project" value="UniProtKB-KW"/>
</dbReference>
<dbReference type="Proteomes" id="UP000035721">
    <property type="component" value="Unassembled WGS sequence"/>
</dbReference>
<feature type="region of interest" description="Disordered" evidence="1">
    <location>
        <begin position="165"/>
        <end position="185"/>
    </location>
</feature>
<evidence type="ECO:0000313" key="3">
    <source>
        <dbReference type="Proteomes" id="UP000035721"/>
    </source>
</evidence>
<evidence type="ECO:0000256" key="1">
    <source>
        <dbReference type="SAM" id="MobiDB-lite"/>
    </source>
</evidence>
<dbReference type="STRING" id="1194083.BN12_440041"/>
<dbReference type="Pfam" id="PF13523">
    <property type="entry name" value="Acetyltransf_8"/>
    <property type="match status" value="1"/>
</dbReference>
<dbReference type="SUPFAM" id="SSF55729">
    <property type="entry name" value="Acyl-CoA N-acyltransferases (Nat)"/>
    <property type="match status" value="1"/>
</dbReference>
<dbReference type="AlphaFoldDB" id="A0A077M347"/>
<dbReference type="EMBL" id="CAJB01000375">
    <property type="protein sequence ID" value="CCH79497.1"/>
    <property type="molecule type" value="Genomic_DNA"/>
</dbReference>
<keyword evidence="2" id="KW-0808">Transferase</keyword>
<dbReference type="Gene3D" id="3.40.630.30">
    <property type="match status" value="1"/>
</dbReference>
<feature type="compositionally biased region" description="Basic residues" evidence="1">
    <location>
        <begin position="176"/>
        <end position="185"/>
    </location>
</feature>
<protein>
    <submittedName>
        <fullName evidence="2">GCN5-related N-acetyltransferase</fullName>
    </submittedName>
</protein>
<evidence type="ECO:0000313" key="2">
    <source>
        <dbReference type="EMBL" id="CCH79497.1"/>
    </source>
</evidence>
<gene>
    <name evidence="2" type="ORF">BN12_440041</name>
</gene>
<organism evidence="2 3">
    <name type="scientific">Nostocoides japonicum T1-X7</name>
    <dbReference type="NCBI Taxonomy" id="1194083"/>
    <lineage>
        <taxon>Bacteria</taxon>
        <taxon>Bacillati</taxon>
        <taxon>Actinomycetota</taxon>
        <taxon>Actinomycetes</taxon>
        <taxon>Micrococcales</taxon>
        <taxon>Intrasporangiaceae</taxon>
        <taxon>Nostocoides</taxon>
    </lineage>
</organism>
<reference evidence="2 3" key="1">
    <citation type="journal article" date="2013" name="ISME J.">
        <title>A metabolic model for members of the genus Tetrasphaera involved in enhanced biological phosphorus removal.</title>
        <authorList>
            <person name="Kristiansen R."/>
            <person name="Nguyen H.T.T."/>
            <person name="Saunders A.M."/>
            <person name="Nielsen J.L."/>
            <person name="Wimmer R."/>
            <person name="Le V.Q."/>
            <person name="McIlroy S.J."/>
            <person name="Petrovski S."/>
            <person name="Seviour R.J."/>
            <person name="Calteau A."/>
            <person name="Nielsen K.L."/>
            <person name="Nielsen P.H."/>
        </authorList>
    </citation>
    <scope>NUCLEOTIDE SEQUENCE [LARGE SCALE GENOMIC DNA]</scope>
    <source>
        <strain evidence="2 3">T1-X7</strain>
    </source>
</reference>
<keyword evidence="3" id="KW-1185">Reference proteome</keyword>
<name>A0A077M347_9MICO</name>